<evidence type="ECO:0008006" key="4">
    <source>
        <dbReference type="Google" id="ProtNLM"/>
    </source>
</evidence>
<protein>
    <recommendedName>
        <fullName evidence="4">Tat (Twin-arginine translocation) pathway signal sequence</fullName>
    </recommendedName>
</protein>
<dbReference type="RefSeq" id="WP_092694992.1">
    <property type="nucleotide sequence ID" value="NZ_FNBK01000018.1"/>
</dbReference>
<dbReference type="STRING" id="660518.SAMN05216218_11860"/>
<reference evidence="3" key="1">
    <citation type="submission" date="2016-10" db="EMBL/GenBank/DDBJ databases">
        <authorList>
            <person name="Varghese N."/>
            <person name="Submissions S."/>
        </authorList>
    </citation>
    <scope>NUCLEOTIDE SEQUENCE [LARGE SCALE GENOMIC DNA]</scope>
    <source>
        <strain evidence="3">IBRC-M 10760</strain>
    </source>
</reference>
<evidence type="ECO:0000313" key="3">
    <source>
        <dbReference type="Proteomes" id="UP000199076"/>
    </source>
</evidence>
<organism evidence="2 3">
    <name type="scientific">Halorientalis regularis</name>
    <dbReference type="NCBI Taxonomy" id="660518"/>
    <lineage>
        <taxon>Archaea</taxon>
        <taxon>Methanobacteriati</taxon>
        <taxon>Methanobacteriota</taxon>
        <taxon>Stenosarchaea group</taxon>
        <taxon>Halobacteria</taxon>
        <taxon>Halobacteriales</taxon>
        <taxon>Haloarculaceae</taxon>
        <taxon>Halorientalis</taxon>
    </lineage>
</organism>
<dbReference type="PROSITE" id="PS51257">
    <property type="entry name" value="PROKAR_LIPOPROTEIN"/>
    <property type="match status" value="1"/>
</dbReference>
<feature type="region of interest" description="Disordered" evidence="1">
    <location>
        <begin position="20"/>
        <end position="54"/>
    </location>
</feature>
<dbReference type="OrthoDB" id="327300at2157"/>
<accession>A0A1G7SGU8</accession>
<gene>
    <name evidence="2" type="ORF">SAMN05216218_11860</name>
</gene>
<sequence>MNRRRFVTALGATGAAALAGCTQGDESGEETTGTETSTDDGTGTGPESDDSPESVVEAFVTRAAEGDREGVIALLHPAHPMHPDNAESGQEFELDAAAEGVEGVRTEIQTRDATVEDARSITGTGIFFEEGELAGLLDGRDAVIVGARTVGGGATAFQSLVVTADGEWRILWQGAETDSGSDPPALHPRVVDEVTVADDGSSAEVQFAESAANGPVTVASATAGDEATVESPAEAGSLSVELDPAGDEVIVTATVDGETRPVYRERTGARRIVEAVRVQPPENDDSPWGMTARVVVADFESDGSLRAESTRSGAENAIEPAGAANYVVVGIHEESDEVVVTLTEDGETEEIHRERVAA</sequence>
<dbReference type="EMBL" id="FNBK01000018">
    <property type="protein sequence ID" value="SDG22208.1"/>
    <property type="molecule type" value="Genomic_DNA"/>
</dbReference>
<evidence type="ECO:0000256" key="1">
    <source>
        <dbReference type="SAM" id="MobiDB-lite"/>
    </source>
</evidence>
<evidence type="ECO:0000313" key="2">
    <source>
        <dbReference type="EMBL" id="SDG22208.1"/>
    </source>
</evidence>
<dbReference type="AlphaFoldDB" id="A0A1G7SGU8"/>
<keyword evidence="3" id="KW-1185">Reference proteome</keyword>
<name>A0A1G7SGU8_9EURY</name>
<dbReference type="Proteomes" id="UP000199076">
    <property type="component" value="Unassembled WGS sequence"/>
</dbReference>
<proteinExistence type="predicted"/>
<feature type="compositionally biased region" description="Low complexity" evidence="1">
    <location>
        <begin position="30"/>
        <end position="41"/>
    </location>
</feature>